<feature type="region of interest" description="Disordered" evidence="3">
    <location>
        <begin position="52"/>
        <end position="98"/>
    </location>
</feature>
<feature type="signal peptide" evidence="4">
    <location>
        <begin position="1"/>
        <end position="35"/>
    </location>
</feature>
<evidence type="ECO:0000313" key="6">
    <source>
        <dbReference type="EMBL" id="MBB3996469.1"/>
    </source>
</evidence>
<feature type="domain" description="Transglycosylase SLT" evidence="5">
    <location>
        <begin position="203"/>
        <end position="300"/>
    </location>
</feature>
<name>A0A7W6H411_9HYPH</name>
<evidence type="ECO:0000256" key="4">
    <source>
        <dbReference type="SAM" id="SignalP"/>
    </source>
</evidence>
<dbReference type="AlphaFoldDB" id="A0A7W6H411"/>
<dbReference type="Gene3D" id="1.10.530.10">
    <property type="match status" value="1"/>
</dbReference>
<dbReference type="Proteomes" id="UP000542776">
    <property type="component" value="Unassembled WGS sequence"/>
</dbReference>
<evidence type="ECO:0000313" key="7">
    <source>
        <dbReference type="Proteomes" id="UP000542776"/>
    </source>
</evidence>
<evidence type="ECO:0000256" key="3">
    <source>
        <dbReference type="SAM" id="MobiDB-lite"/>
    </source>
</evidence>
<dbReference type="PANTHER" id="PTHR37423:SF2">
    <property type="entry name" value="MEMBRANE-BOUND LYTIC MUREIN TRANSGLYCOSYLASE C"/>
    <property type="match status" value="1"/>
</dbReference>
<dbReference type="RefSeq" id="WP_183197136.1">
    <property type="nucleotide sequence ID" value="NZ_JACIEK010000001.1"/>
</dbReference>
<proteinExistence type="inferred from homology"/>
<keyword evidence="7" id="KW-1185">Reference proteome</keyword>
<gene>
    <name evidence="6" type="ORF">GGR04_000290</name>
</gene>
<sequence length="470" mass="46866">MTIQRAEGDRSVFKRSSRLASVAAFALLAPLTLSACVSDGDKLTGTANLAPAAETASSSASSTSTARPEITKISLADNGPSRVTVPSGRPVAAATTSGAETARGGRVVVAAAKASSAETARDASSATLTTRAVAGAAAAKTVATNTVSAAKDGAVAAKDSVVAGASRVGAGAVAVANVSVQTVKTVAQAVGDTITGDPKIDRLIAQAADDNEIPRELAYAVVRVESHYNPRARGSGVYGLSQIKPATARGLGFSGPTEALLDPETNLRYGMRYLKGAWEQGGGDVCQTAMKYKGGHRTTTMSKSASVYCSNVKRHMAAIRSRKSPAMSSDSTLIAAVEPTVRAGIIERTVAAKPVLARVAATNAVAAAPQSASPAATAMTSQAPASGAAAAVGLPKTVPVPAVNPVRVADNSSRPAAAANGGIPVGRMVGGRVVRPSAAAVPQPDIDRFGGAFDASTPATTAPAGGLGFN</sequence>
<accession>A0A7W6H411</accession>
<protein>
    <submittedName>
        <fullName evidence="6">Soluble lytic murein transglycosylase-like protein</fullName>
    </submittedName>
</protein>
<evidence type="ECO:0000256" key="2">
    <source>
        <dbReference type="ARBA" id="ARBA00009387"/>
    </source>
</evidence>
<dbReference type="EMBL" id="JACIEK010000001">
    <property type="protein sequence ID" value="MBB3996469.1"/>
    <property type="molecule type" value="Genomic_DNA"/>
</dbReference>
<dbReference type="SUPFAM" id="SSF53955">
    <property type="entry name" value="Lysozyme-like"/>
    <property type="match status" value="1"/>
</dbReference>
<comment type="similarity">
    <text evidence="2">Belongs to the virb1 family.</text>
</comment>
<organism evidence="6 7">
    <name type="scientific">Aureimonas pseudogalii</name>
    <dbReference type="NCBI Taxonomy" id="1744844"/>
    <lineage>
        <taxon>Bacteria</taxon>
        <taxon>Pseudomonadati</taxon>
        <taxon>Pseudomonadota</taxon>
        <taxon>Alphaproteobacteria</taxon>
        <taxon>Hyphomicrobiales</taxon>
        <taxon>Aurantimonadaceae</taxon>
        <taxon>Aureimonas</taxon>
    </lineage>
</organism>
<feature type="compositionally biased region" description="Low complexity" evidence="3">
    <location>
        <begin position="52"/>
        <end position="66"/>
    </location>
</feature>
<keyword evidence="4" id="KW-0732">Signal</keyword>
<dbReference type="Pfam" id="PF01464">
    <property type="entry name" value="SLT"/>
    <property type="match status" value="1"/>
</dbReference>
<reference evidence="6 7" key="1">
    <citation type="submission" date="2020-08" db="EMBL/GenBank/DDBJ databases">
        <title>Genomic Encyclopedia of Type Strains, Phase IV (KMG-IV): sequencing the most valuable type-strain genomes for metagenomic binning, comparative biology and taxonomic classification.</title>
        <authorList>
            <person name="Goeker M."/>
        </authorList>
    </citation>
    <scope>NUCLEOTIDE SEQUENCE [LARGE SCALE GENOMIC DNA]</scope>
    <source>
        <strain evidence="6 7">DSM 102238</strain>
    </source>
</reference>
<feature type="chain" id="PRO_5031455681" evidence="4">
    <location>
        <begin position="36"/>
        <end position="470"/>
    </location>
</feature>
<evidence type="ECO:0000259" key="5">
    <source>
        <dbReference type="Pfam" id="PF01464"/>
    </source>
</evidence>
<dbReference type="InterPro" id="IPR008258">
    <property type="entry name" value="Transglycosylase_SLT_dom_1"/>
</dbReference>
<comment type="caution">
    <text evidence="6">The sequence shown here is derived from an EMBL/GenBank/DDBJ whole genome shotgun (WGS) entry which is preliminary data.</text>
</comment>
<dbReference type="InterPro" id="IPR023346">
    <property type="entry name" value="Lysozyme-like_dom_sf"/>
</dbReference>
<comment type="similarity">
    <text evidence="1">Belongs to the transglycosylase Slt family.</text>
</comment>
<evidence type="ECO:0000256" key="1">
    <source>
        <dbReference type="ARBA" id="ARBA00007734"/>
    </source>
</evidence>
<dbReference type="PANTHER" id="PTHR37423">
    <property type="entry name" value="SOLUBLE LYTIC MUREIN TRANSGLYCOSYLASE-RELATED"/>
    <property type="match status" value="1"/>
</dbReference>